<accession>S8ARM7</accession>
<gene>
    <name evidence="3" type="ORF">H072_2350</name>
</gene>
<dbReference type="HOGENOM" id="CLU_1602657_0_0_1"/>
<keyword evidence="1" id="KW-0732">Signal</keyword>
<evidence type="ECO:0000313" key="4">
    <source>
        <dbReference type="Proteomes" id="UP000015100"/>
    </source>
</evidence>
<evidence type="ECO:0000256" key="1">
    <source>
        <dbReference type="SAM" id="SignalP"/>
    </source>
</evidence>
<dbReference type="PANTHER" id="PTHR14218">
    <property type="entry name" value="PROTEASE S8 TRIPEPTIDYL PEPTIDASE I CLN2"/>
    <property type="match status" value="1"/>
</dbReference>
<comment type="caution">
    <text evidence="3">The sequence shown here is derived from an EMBL/GenBank/DDBJ whole genome shotgun (WGS) entry which is preliminary data.</text>
</comment>
<feature type="signal peptide" evidence="1">
    <location>
        <begin position="1"/>
        <end position="16"/>
    </location>
</feature>
<dbReference type="STRING" id="1284197.S8ARM7"/>
<protein>
    <recommendedName>
        <fullName evidence="2">Peptidase S53 activation domain-containing protein</fullName>
    </recommendedName>
</protein>
<dbReference type="CDD" id="cd11377">
    <property type="entry name" value="Pro-peptidase_S53"/>
    <property type="match status" value="1"/>
</dbReference>
<feature type="domain" description="Peptidase S53 activation" evidence="2">
    <location>
        <begin position="30"/>
        <end position="162"/>
    </location>
</feature>
<dbReference type="OMA" id="IELQIYI"/>
<dbReference type="OrthoDB" id="409122at2759"/>
<dbReference type="GO" id="GO:0004175">
    <property type="term" value="F:endopeptidase activity"/>
    <property type="evidence" value="ECO:0007669"/>
    <property type="project" value="TreeGrafter"/>
</dbReference>
<feature type="chain" id="PRO_5004548713" description="Peptidase S53 activation domain-containing protein" evidence="1">
    <location>
        <begin position="17"/>
        <end position="166"/>
    </location>
</feature>
<dbReference type="SUPFAM" id="SSF54897">
    <property type="entry name" value="Protease propeptides/inhibitors"/>
    <property type="match status" value="1"/>
</dbReference>
<reference evidence="3 4" key="1">
    <citation type="journal article" date="2013" name="PLoS Genet.">
        <title>Genomic mechanisms accounting for the adaptation to parasitism in nematode-trapping fungi.</title>
        <authorList>
            <person name="Meerupati T."/>
            <person name="Andersson K.M."/>
            <person name="Friman E."/>
            <person name="Kumar D."/>
            <person name="Tunlid A."/>
            <person name="Ahren D."/>
        </authorList>
    </citation>
    <scope>NUCLEOTIDE SEQUENCE [LARGE SCALE GENOMIC DNA]</scope>
    <source>
        <strain evidence="3 4">CBS 200.50</strain>
    </source>
</reference>
<dbReference type="EMBL" id="AQGS01000071">
    <property type="protein sequence ID" value="EPS43676.1"/>
    <property type="molecule type" value="Genomic_DNA"/>
</dbReference>
<reference evidence="4" key="2">
    <citation type="submission" date="2013-04" db="EMBL/GenBank/DDBJ databases">
        <title>Genomic mechanisms accounting for the adaptation to parasitism in nematode-trapping fungi.</title>
        <authorList>
            <person name="Ahren D.G."/>
        </authorList>
    </citation>
    <scope>NUCLEOTIDE SEQUENCE [LARGE SCALE GENOMIC DNA]</scope>
    <source>
        <strain evidence="4">CBS 200.50</strain>
    </source>
</reference>
<keyword evidence="4" id="KW-1185">Reference proteome</keyword>
<dbReference type="SMART" id="SM00944">
    <property type="entry name" value="Pro-kuma_activ"/>
    <property type="match status" value="1"/>
</dbReference>
<dbReference type="PANTHER" id="PTHR14218:SF15">
    <property type="entry name" value="TRIPEPTIDYL-PEPTIDASE 1"/>
    <property type="match status" value="1"/>
</dbReference>
<dbReference type="InterPro" id="IPR015366">
    <property type="entry name" value="S53_propep"/>
</dbReference>
<dbReference type="GO" id="GO:0006508">
    <property type="term" value="P:proteolysis"/>
    <property type="evidence" value="ECO:0007669"/>
    <property type="project" value="TreeGrafter"/>
</dbReference>
<dbReference type="Pfam" id="PF09286">
    <property type="entry name" value="Pro-kuma_activ"/>
    <property type="match status" value="1"/>
</dbReference>
<dbReference type="AlphaFoldDB" id="S8ARM7"/>
<organism evidence="3 4">
    <name type="scientific">Dactylellina haptotyla (strain CBS 200.50)</name>
    <name type="common">Nematode-trapping fungus</name>
    <name type="synonym">Monacrosporium haptotylum</name>
    <dbReference type="NCBI Taxonomy" id="1284197"/>
    <lineage>
        <taxon>Eukaryota</taxon>
        <taxon>Fungi</taxon>
        <taxon>Dikarya</taxon>
        <taxon>Ascomycota</taxon>
        <taxon>Pezizomycotina</taxon>
        <taxon>Orbiliomycetes</taxon>
        <taxon>Orbiliales</taxon>
        <taxon>Orbiliaceae</taxon>
        <taxon>Dactylellina</taxon>
    </lineage>
</organism>
<dbReference type="InterPro" id="IPR050819">
    <property type="entry name" value="Tripeptidyl-peptidase_I"/>
</dbReference>
<dbReference type="Proteomes" id="UP000015100">
    <property type="component" value="Unassembled WGS sequence"/>
</dbReference>
<evidence type="ECO:0000313" key="3">
    <source>
        <dbReference type="EMBL" id="EPS43676.1"/>
    </source>
</evidence>
<evidence type="ECO:0000259" key="2">
    <source>
        <dbReference type="SMART" id="SM00944"/>
    </source>
</evidence>
<dbReference type="GO" id="GO:0008240">
    <property type="term" value="F:tripeptidyl-peptidase activity"/>
    <property type="evidence" value="ECO:0007669"/>
    <property type="project" value="TreeGrafter"/>
</dbReference>
<name>S8ARM7_DACHA</name>
<sequence>MYHLIYLFALLGYTQAFESYKVFDTLSKIPSGWEQTSSVVDPSTLIELQIYIVEQNELLFEETLIGSSTPGSPSYGQYMEQSDIEAMVRPLESDFATVESWLQSNGLSTNEGFETDEESITFTVTIAQAESLLQTNYQIFQYNGTEELLFGLSLTVFPLIYTPLST</sequence>
<proteinExistence type="predicted"/>